<comment type="caution">
    <text evidence="1">The sequence shown here is derived from an EMBL/GenBank/DDBJ whole genome shotgun (WGS) entry which is preliminary data.</text>
</comment>
<reference evidence="1" key="2">
    <citation type="journal article" date="2021" name="PeerJ">
        <title>Extensive microbial diversity within the chicken gut microbiome revealed by metagenomics and culture.</title>
        <authorList>
            <person name="Gilroy R."/>
            <person name="Ravi A."/>
            <person name="Getino M."/>
            <person name="Pursley I."/>
            <person name="Horton D.L."/>
            <person name="Alikhan N.F."/>
            <person name="Baker D."/>
            <person name="Gharbi K."/>
            <person name="Hall N."/>
            <person name="Watson M."/>
            <person name="Adriaenssens E.M."/>
            <person name="Foster-Nyarko E."/>
            <person name="Jarju S."/>
            <person name="Secka A."/>
            <person name="Antonio M."/>
            <person name="Oren A."/>
            <person name="Chaudhuri R.R."/>
            <person name="La Ragione R."/>
            <person name="Hildebrand F."/>
            <person name="Pallen M.J."/>
        </authorList>
    </citation>
    <scope>NUCLEOTIDE SEQUENCE</scope>
    <source>
        <strain evidence="1">15467</strain>
    </source>
</reference>
<dbReference type="Pfam" id="PF17170">
    <property type="entry name" value="DUF5128"/>
    <property type="match status" value="1"/>
</dbReference>
<gene>
    <name evidence="1" type="ORF">IAC68_04955</name>
</gene>
<evidence type="ECO:0000313" key="2">
    <source>
        <dbReference type="Proteomes" id="UP000823635"/>
    </source>
</evidence>
<evidence type="ECO:0000313" key="1">
    <source>
        <dbReference type="EMBL" id="MBO8429260.1"/>
    </source>
</evidence>
<dbReference type="Proteomes" id="UP000823635">
    <property type="component" value="Unassembled WGS sequence"/>
</dbReference>
<dbReference type="EMBL" id="JADINB010000110">
    <property type="protein sequence ID" value="MBO8429260.1"/>
    <property type="molecule type" value="Genomic_DNA"/>
</dbReference>
<name>A0A9D9GW14_9BACT</name>
<reference evidence="1" key="1">
    <citation type="submission" date="2020-10" db="EMBL/GenBank/DDBJ databases">
        <authorList>
            <person name="Gilroy R."/>
        </authorList>
    </citation>
    <scope>NUCLEOTIDE SEQUENCE</scope>
    <source>
        <strain evidence="1">15467</strain>
    </source>
</reference>
<accession>A0A9D9GW14</accession>
<proteinExistence type="predicted"/>
<sequence>MRSFLTVAAILLGTQIFASSGVRVIDAESALKEREGLNLSRYATSIKYIPLETGLIYLPEAADISLYVKDGEYYLVSKNDTNGTGCYKYGNDGAFVSTFIRHGRGPGECVGLVDSDMDYNSGNIAVANMFVEILVYGKDGGYLHSVPLPGYVRHPRVLYVGPDSLLISVNNMQESKEEIYVAGKDRIFKKSMTAGDLHTEYSMFAGRRSSTNCRYDIFKCGGEGYIISQATDTVYSVKGDFKKQARYFLDFGKFRDESAYEDCHSGEGIHILPEGSRFGNSRFFCLRLLIPVDMDERLSLNERMIPFIYDVASNKAYAPKSKGDAMLNGFTNDLDGGAPFWPHVIYEDKMYQLVDAIDFMEAAEKSSSVQMKRVAAQLTEDSNPVLVEVTLKK</sequence>
<protein>
    <submittedName>
        <fullName evidence="1">6-bladed beta-propeller</fullName>
    </submittedName>
</protein>
<dbReference type="AlphaFoldDB" id="A0A9D9GW14"/>
<organism evidence="1 2">
    <name type="scientific">Candidatus Egerieousia excrementavium</name>
    <dbReference type="NCBI Taxonomy" id="2840778"/>
    <lineage>
        <taxon>Bacteria</taxon>
        <taxon>Pseudomonadati</taxon>
        <taxon>Bacteroidota</taxon>
        <taxon>Bacteroidia</taxon>
        <taxon>Bacteroidales</taxon>
        <taxon>Candidatus Egerieousia</taxon>
    </lineage>
</organism>